<evidence type="ECO:0000256" key="11">
    <source>
        <dbReference type="ARBA" id="ARBA00023152"/>
    </source>
</evidence>
<evidence type="ECO:0000256" key="3">
    <source>
        <dbReference type="ARBA" id="ARBA00008663"/>
    </source>
</evidence>
<evidence type="ECO:0000256" key="5">
    <source>
        <dbReference type="ARBA" id="ARBA00022679"/>
    </source>
</evidence>
<reference evidence="14 15" key="1">
    <citation type="submission" date="2024-04" db="EMBL/GenBank/DDBJ databases">
        <title>Tritrichomonas musculus Genome.</title>
        <authorList>
            <person name="Alves-Ferreira E."/>
            <person name="Grigg M."/>
            <person name="Lorenzi H."/>
            <person name="Galac M."/>
        </authorList>
    </citation>
    <scope>NUCLEOTIDE SEQUENCE [LARGE SCALE GENOMIC DNA]</scope>
    <source>
        <strain evidence="14 15">EAF2021</strain>
    </source>
</reference>
<dbReference type="InterPro" id="IPR001697">
    <property type="entry name" value="Pyr_Knase"/>
</dbReference>
<dbReference type="InterPro" id="IPR015806">
    <property type="entry name" value="Pyrv_Knase_insert_dom_sf"/>
</dbReference>
<dbReference type="EMBL" id="JAPFFF010000056">
    <property type="protein sequence ID" value="KAK8838237.1"/>
    <property type="molecule type" value="Genomic_DNA"/>
</dbReference>
<keyword evidence="7" id="KW-0547">Nucleotide-binding</keyword>
<sequence length="351" mass="40821">MEYNLTIKSFDRFVDLYNIYPAAHWRINASHMPVDDMVELLNKISSFMKEKNFSSPLFIDLQGTKMRLSNQQNEFLIHTNDDVIVFSETQHKALNATDKENYKNVFLFTDDVYSLLKDHITPELLVNIDDAKITLGHFSVSECKRFIKAKVIRANNNQHTVYKRKGINIKPHPVASTDLMPRDRNIIQKTQHFPFVSYCLSFLNSYEELSALRNAIPREKIIVAKLELPLKMSDIQKMVDGIPNTNYWLCRGDLGSQLSTVELMQYYTLFNNEIVKKNYQKTRFVLAGEVMDHLLCDSYPTRSEICHLADAINFGYRGFVLSNETAFGKYYKECAEFMTKNCDAYYNTLLK</sequence>
<protein>
    <recommendedName>
        <fullName evidence="4">pyruvate kinase</fullName>
        <ecNumber evidence="4">2.7.1.40</ecNumber>
    </recommendedName>
</protein>
<comment type="caution">
    <text evidence="14">The sequence shown here is derived from an EMBL/GenBank/DDBJ whole genome shotgun (WGS) entry which is preliminary data.</text>
</comment>
<dbReference type="EC" id="2.7.1.40" evidence="4"/>
<keyword evidence="11" id="KW-0324">Glycolysis</keyword>
<dbReference type="SUPFAM" id="SSF51621">
    <property type="entry name" value="Phosphoenolpyruvate/pyruvate domain"/>
    <property type="match status" value="1"/>
</dbReference>
<keyword evidence="9" id="KW-0067">ATP-binding</keyword>
<dbReference type="Gene3D" id="2.40.33.10">
    <property type="entry name" value="PK beta-barrel domain-like"/>
    <property type="match status" value="1"/>
</dbReference>
<dbReference type="InterPro" id="IPR040442">
    <property type="entry name" value="Pyrv_kinase-like_dom_sf"/>
</dbReference>
<keyword evidence="15" id="KW-1185">Reference proteome</keyword>
<evidence type="ECO:0000256" key="7">
    <source>
        <dbReference type="ARBA" id="ARBA00022741"/>
    </source>
</evidence>
<gene>
    <name evidence="14" type="ORF">M9Y10_035657</name>
</gene>
<evidence type="ECO:0000256" key="1">
    <source>
        <dbReference type="ARBA" id="ARBA00001958"/>
    </source>
</evidence>
<keyword evidence="12" id="KW-0670">Pyruvate</keyword>
<evidence type="ECO:0000256" key="12">
    <source>
        <dbReference type="ARBA" id="ARBA00023317"/>
    </source>
</evidence>
<keyword evidence="5" id="KW-0808">Transferase</keyword>
<keyword evidence="8" id="KW-0418">Kinase</keyword>
<dbReference type="InterPro" id="IPR015793">
    <property type="entry name" value="Pyrv_Knase_brl"/>
</dbReference>
<evidence type="ECO:0000256" key="8">
    <source>
        <dbReference type="ARBA" id="ARBA00022777"/>
    </source>
</evidence>
<organism evidence="14 15">
    <name type="scientific">Tritrichomonas musculus</name>
    <dbReference type="NCBI Taxonomy" id="1915356"/>
    <lineage>
        <taxon>Eukaryota</taxon>
        <taxon>Metamonada</taxon>
        <taxon>Parabasalia</taxon>
        <taxon>Tritrichomonadida</taxon>
        <taxon>Tritrichomonadidae</taxon>
        <taxon>Tritrichomonas</taxon>
    </lineage>
</organism>
<name>A0ABR2GWD8_9EUKA</name>
<dbReference type="Gene3D" id="3.20.20.60">
    <property type="entry name" value="Phosphoenolpyruvate-binding domains"/>
    <property type="match status" value="1"/>
</dbReference>
<evidence type="ECO:0000256" key="6">
    <source>
        <dbReference type="ARBA" id="ARBA00022723"/>
    </source>
</evidence>
<dbReference type="InterPro" id="IPR015813">
    <property type="entry name" value="Pyrv/PenolPyrv_kinase-like_dom"/>
</dbReference>
<dbReference type="PANTHER" id="PTHR11817">
    <property type="entry name" value="PYRUVATE KINASE"/>
    <property type="match status" value="1"/>
</dbReference>
<evidence type="ECO:0000256" key="9">
    <source>
        <dbReference type="ARBA" id="ARBA00022840"/>
    </source>
</evidence>
<proteinExistence type="inferred from homology"/>
<dbReference type="Proteomes" id="UP001470230">
    <property type="component" value="Unassembled WGS sequence"/>
</dbReference>
<accession>A0ABR2GWD8</accession>
<evidence type="ECO:0000256" key="4">
    <source>
        <dbReference type="ARBA" id="ARBA00012142"/>
    </source>
</evidence>
<keyword evidence="6" id="KW-0479">Metal-binding</keyword>
<evidence type="ECO:0000256" key="2">
    <source>
        <dbReference type="ARBA" id="ARBA00004997"/>
    </source>
</evidence>
<evidence type="ECO:0000256" key="10">
    <source>
        <dbReference type="ARBA" id="ARBA00022842"/>
    </source>
</evidence>
<dbReference type="Pfam" id="PF00224">
    <property type="entry name" value="PK"/>
    <property type="match status" value="1"/>
</dbReference>
<comment type="cofactor">
    <cofactor evidence="1">
        <name>K(+)</name>
        <dbReference type="ChEBI" id="CHEBI:29103"/>
    </cofactor>
</comment>
<comment type="similarity">
    <text evidence="3">Belongs to the pyruvate kinase family.</text>
</comment>
<evidence type="ECO:0000313" key="15">
    <source>
        <dbReference type="Proteomes" id="UP001470230"/>
    </source>
</evidence>
<evidence type="ECO:0000313" key="14">
    <source>
        <dbReference type="EMBL" id="KAK8838237.1"/>
    </source>
</evidence>
<comment type="pathway">
    <text evidence="2">Carbohydrate degradation; glycolysis; pyruvate from D-glyceraldehyde 3-phosphate: step 5/5.</text>
</comment>
<keyword evidence="10" id="KW-0460">Magnesium</keyword>
<evidence type="ECO:0000259" key="13">
    <source>
        <dbReference type="Pfam" id="PF00224"/>
    </source>
</evidence>
<feature type="domain" description="Pyruvate kinase barrel" evidence="13">
    <location>
        <begin position="25"/>
        <end position="333"/>
    </location>
</feature>